<keyword evidence="3" id="KW-1185">Reference proteome</keyword>
<reference evidence="2 3" key="1">
    <citation type="submission" date="2024-04" db="EMBL/GenBank/DDBJ databases">
        <authorList>
            <person name="Fracassetti M."/>
        </authorList>
    </citation>
    <scope>NUCLEOTIDE SEQUENCE [LARGE SCALE GENOMIC DNA]</scope>
</reference>
<feature type="region of interest" description="Disordered" evidence="1">
    <location>
        <begin position="1"/>
        <end position="58"/>
    </location>
</feature>
<sequence>MAFSRQIPLPFDALEPSDEQAAAARQSLPAADAPPASNAPSGSRAPTEGQAAAAPNAPTKFSLTAMRLRFGHYAPLFPA</sequence>
<dbReference type="EMBL" id="OZ034816">
    <property type="protein sequence ID" value="CAL1378521.1"/>
    <property type="molecule type" value="Genomic_DNA"/>
</dbReference>
<feature type="compositionally biased region" description="Low complexity" evidence="1">
    <location>
        <begin position="21"/>
        <end position="46"/>
    </location>
</feature>
<dbReference type="Proteomes" id="UP001497516">
    <property type="component" value="Chromosome 3"/>
</dbReference>
<proteinExistence type="predicted"/>
<evidence type="ECO:0000256" key="1">
    <source>
        <dbReference type="SAM" id="MobiDB-lite"/>
    </source>
</evidence>
<name>A0AAV2DXZ6_9ROSI</name>
<evidence type="ECO:0000313" key="3">
    <source>
        <dbReference type="Proteomes" id="UP001497516"/>
    </source>
</evidence>
<evidence type="ECO:0000313" key="2">
    <source>
        <dbReference type="EMBL" id="CAL1378521.1"/>
    </source>
</evidence>
<dbReference type="AlphaFoldDB" id="A0AAV2DXZ6"/>
<accession>A0AAV2DXZ6</accession>
<protein>
    <submittedName>
        <fullName evidence="2">Uncharacterized protein</fullName>
    </submittedName>
</protein>
<gene>
    <name evidence="2" type="ORF">LTRI10_LOCUS20096</name>
</gene>
<organism evidence="2 3">
    <name type="scientific">Linum trigynum</name>
    <dbReference type="NCBI Taxonomy" id="586398"/>
    <lineage>
        <taxon>Eukaryota</taxon>
        <taxon>Viridiplantae</taxon>
        <taxon>Streptophyta</taxon>
        <taxon>Embryophyta</taxon>
        <taxon>Tracheophyta</taxon>
        <taxon>Spermatophyta</taxon>
        <taxon>Magnoliopsida</taxon>
        <taxon>eudicotyledons</taxon>
        <taxon>Gunneridae</taxon>
        <taxon>Pentapetalae</taxon>
        <taxon>rosids</taxon>
        <taxon>fabids</taxon>
        <taxon>Malpighiales</taxon>
        <taxon>Linaceae</taxon>
        <taxon>Linum</taxon>
    </lineage>
</organism>